<feature type="binding site" evidence="18">
    <location>
        <position position="273"/>
    </location>
    <ligand>
        <name>Mg(2+)</name>
        <dbReference type="ChEBI" id="CHEBI:18420"/>
        <label>2</label>
    </ligand>
</feature>
<keyword evidence="7 18" id="KW-0479">Metal-binding</keyword>
<evidence type="ECO:0000256" key="2">
    <source>
        <dbReference type="ARBA" id="ARBA00004496"/>
    </source>
</evidence>
<comment type="catalytic activity">
    <reaction evidence="15 16">
        <text>2 D-alanine + ATP = D-alanyl-D-alanine + ADP + phosphate + H(+)</text>
        <dbReference type="Rhea" id="RHEA:11224"/>
        <dbReference type="ChEBI" id="CHEBI:15378"/>
        <dbReference type="ChEBI" id="CHEBI:30616"/>
        <dbReference type="ChEBI" id="CHEBI:43474"/>
        <dbReference type="ChEBI" id="CHEBI:57416"/>
        <dbReference type="ChEBI" id="CHEBI:57822"/>
        <dbReference type="ChEBI" id="CHEBI:456216"/>
        <dbReference type="EC" id="6.3.2.4"/>
    </reaction>
</comment>
<evidence type="ECO:0000313" key="22">
    <source>
        <dbReference type="Proteomes" id="UP000243205"/>
    </source>
</evidence>
<evidence type="ECO:0000256" key="17">
    <source>
        <dbReference type="PIRSR" id="PIRSR039102-1"/>
    </source>
</evidence>
<dbReference type="PROSITE" id="PS00843">
    <property type="entry name" value="DALA_DALA_LIGASE_1"/>
    <property type="match status" value="1"/>
</dbReference>
<comment type="cofactor">
    <cofactor evidence="18">
        <name>Mg(2+)</name>
        <dbReference type="ChEBI" id="CHEBI:18420"/>
    </cofactor>
    <cofactor evidence="18">
        <name>Mn(2+)</name>
        <dbReference type="ChEBI" id="CHEBI:29035"/>
    </cofactor>
    <text evidence="18">Binds 2 magnesium or manganese ions per subunit.</text>
</comment>
<evidence type="ECO:0000256" key="14">
    <source>
        <dbReference type="ARBA" id="ARBA00023316"/>
    </source>
</evidence>
<evidence type="ECO:0000256" key="19">
    <source>
        <dbReference type="PROSITE-ProRule" id="PRU00409"/>
    </source>
</evidence>
<dbReference type="PROSITE" id="PS00844">
    <property type="entry name" value="DALA_DALA_LIGASE_2"/>
    <property type="match status" value="1"/>
</dbReference>
<dbReference type="AlphaFoldDB" id="A0A1G6YKG5"/>
<feature type="binding site" evidence="18">
    <location>
        <position position="275"/>
    </location>
    <ligand>
        <name>Mg(2+)</name>
        <dbReference type="ChEBI" id="CHEBI:18420"/>
        <label>2</label>
    </ligand>
</feature>
<evidence type="ECO:0000256" key="7">
    <source>
        <dbReference type="ARBA" id="ARBA00022723"/>
    </source>
</evidence>
<dbReference type="InterPro" id="IPR013815">
    <property type="entry name" value="ATP_grasp_subdomain_1"/>
</dbReference>
<protein>
    <recommendedName>
        <fullName evidence="4 16">D-alanine--D-alanine ligase</fullName>
        <ecNumber evidence="4 16">6.3.2.4</ecNumber>
    </recommendedName>
    <alternativeName>
        <fullName evidence="16">D-Ala-D-Ala ligase</fullName>
    </alternativeName>
    <alternativeName>
        <fullName evidence="16">D-alanylalanine synthetase</fullName>
    </alternativeName>
</protein>
<dbReference type="InterPro" id="IPR011095">
    <property type="entry name" value="Dala_Dala_lig_C"/>
</dbReference>
<dbReference type="GO" id="GO:0008716">
    <property type="term" value="F:D-alanine-D-alanine ligase activity"/>
    <property type="evidence" value="ECO:0007669"/>
    <property type="project" value="UniProtKB-UniRule"/>
</dbReference>
<dbReference type="InterPro" id="IPR005905">
    <property type="entry name" value="D_ala_D_ala"/>
</dbReference>
<evidence type="ECO:0000256" key="9">
    <source>
        <dbReference type="ARBA" id="ARBA00022840"/>
    </source>
</evidence>
<dbReference type="PIRSF" id="PIRSF039102">
    <property type="entry name" value="Ddl/VanB"/>
    <property type="match status" value="1"/>
</dbReference>
<evidence type="ECO:0000256" key="6">
    <source>
        <dbReference type="ARBA" id="ARBA00022598"/>
    </source>
</evidence>
<dbReference type="GO" id="GO:0009252">
    <property type="term" value="P:peptidoglycan biosynthetic process"/>
    <property type="evidence" value="ECO:0007669"/>
    <property type="project" value="UniProtKB-UniRule"/>
</dbReference>
<dbReference type="PANTHER" id="PTHR23132:SF23">
    <property type="entry name" value="D-ALANINE--D-ALANINE LIGASE B"/>
    <property type="match status" value="1"/>
</dbReference>
<keyword evidence="5 16" id="KW-0963">Cytoplasm</keyword>
<comment type="cofactor">
    <cofactor evidence="1">
        <name>Mn(2+)</name>
        <dbReference type="ChEBI" id="CHEBI:29035"/>
    </cofactor>
</comment>
<feature type="binding site" evidence="18">
    <location>
        <position position="261"/>
    </location>
    <ligand>
        <name>Mg(2+)</name>
        <dbReference type="ChEBI" id="CHEBI:18420"/>
        <label>1</label>
    </ligand>
</feature>
<dbReference type="InterPro" id="IPR011127">
    <property type="entry name" value="Dala_Dala_lig_N"/>
</dbReference>
<evidence type="ECO:0000256" key="8">
    <source>
        <dbReference type="ARBA" id="ARBA00022741"/>
    </source>
</evidence>
<keyword evidence="6 16" id="KW-0436">Ligase</keyword>
<reference evidence="22" key="1">
    <citation type="submission" date="2016-10" db="EMBL/GenBank/DDBJ databases">
        <authorList>
            <person name="Varghese N."/>
            <person name="Submissions S."/>
        </authorList>
    </citation>
    <scope>NUCLEOTIDE SEQUENCE [LARGE SCALE GENOMIC DNA]</scope>
    <source>
        <strain evidence="22">DSM 8987</strain>
    </source>
</reference>
<name>A0A1G6YKG5_9BACT</name>
<dbReference type="InterPro" id="IPR000291">
    <property type="entry name" value="D-Ala_lig_Van_CS"/>
</dbReference>
<dbReference type="EMBL" id="FNAQ01000002">
    <property type="protein sequence ID" value="SDD90771.1"/>
    <property type="molecule type" value="Genomic_DNA"/>
</dbReference>
<evidence type="ECO:0000256" key="3">
    <source>
        <dbReference type="ARBA" id="ARBA00010871"/>
    </source>
</evidence>
<dbReference type="InterPro" id="IPR016185">
    <property type="entry name" value="PreATP-grasp_dom_sf"/>
</dbReference>
<dbReference type="GO" id="GO:0005737">
    <property type="term" value="C:cytoplasm"/>
    <property type="evidence" value="ECO:0007669"/>
    <property type="project" value="UniProtKB-SubCell"/>
</dbReference>
<comment type="subcellular location">
    <subcellularLocation>
        <location evidence="2 16">Cytoplasm</location>
    </subcellularLocation>
</comment>
<dbReference type="SUPFAM" id="SSF56059">
    <property type="entry name" value="Glutathione synthetase ATP-binding domain-like"/>
    <property type="match status" value="1"/>
</dbReference>
<keyword evidence="8 19" id="KW-0547">Nucleotide-binding</keyword>
<dbReference type="SUPFAM" id="SSF52440">
    <property type="entry name" value="PreATP-grasp domain"/>
    <property type="match status" value="1"/>
</dbReference>
<evidence type="ECO:0000256" key="11">
    <source>
        <dbReference type="ARBA" id="ARBA00022960"/>
    </source>
</evidence>
<dbReference type="UniPathway" id="UPA00219"/>
<evidence type="ECO:0000256" key="4">
    <source>
        <dbReference type="ARBA" id="ARBA00012216"/>
    </source>
</evidence>
<comment type="similarity">
    <text evidence="3 16">Belongs to the D-alanine--D-alanine ligase family.</text>
</comment>
<dbReference type="Gene3D" id="3.30.1490.20">
    <property type="entry name" value="ATP-grasp fold, A domain"/>
    <property type="match status" value="1"/>
</dbReference>
<dbReference type="OrthoDB" id="9813261at2"/>
<dbReference type="STRING" id="57664.SAMN05661003_10281"/>
<feature type="active site" evidence="17">
    <location>
        <position position="284"/>
    </location>
</feature>
<dbReference type="GO" id="GO:0008360">
    <property type="term" value="P:regulation of cell shape"/>
    <property type="evidence" value="ECO:0007669"/>
    <property type="project" value="UniProtKB-KW"/>
</dbReference>
<keyword evidence="9 19" id="KW-0067">ATP-binding</keyword>
<organism evidence="21 22">
    <name type="scientific">Desulfuromonas thiophila</name>
    <dbReference type="NCBI Taxonomy" id="57664"/>
    <lineage>
        <taxon>Bacteria</taxon>
        <taxon>Pseudomonadati</taxon>
        <taxon>Thermodesulfobacteriota</taxon>
        <taxon>Desulfuromonadia</taxon>
        <taxon>Desulfuromonadales</taxon>
        <taxon>Desulfuromonadaceae</taxon>
        <taxon>Desulfuromonas</taxon>
    </lineage>
</organism>
<comment type="pathway">
    <text evidence="16">Cell wall biogenesis; peptidoglycan biosynthesis.</text>
</comment>
<dbReference type="Pfam" id="PF01820">
    <property type="entry name" value="Dala_Dala_lig_N"/>
    <property type="match status" value="1"/>
</dbReference>
<evidence type="ECO:0000256" key="5">
    <source>
        <dbReference type="ARBA" id="ARBA00022490"/>
    </source>
</evidence>
<keyword evidence="10 18" id="KW-0460">Magnesium</keyword>
<dbReference type="EC" id="6.3.2.4" evidence="4 16"/>
<dbReference type="GO" id="GO:0046872">
    <property type="term" value="F:metal ion binding"/>
    <property type="evidence" value="ECO:0007669"/>
    <property type="project" value="UniProtKB-KW"/>
</dbReference>
<gene>
    <name evidence="16" type="primary">ddl</name>
    <name evidence="21" type="ORF">SAMN05661003_10281</name>
</gene>
<keyword evidence="22" id="KW-1185">Reference proteome</keyword>
<evidence type="ECO:0000259" key="20">
    <source>
        <dbReference type="PROSITE" id="PS50975"/>
    </source>
</evidence>
<feature type="active site" evidence="17">
    <location>
        <position position="154"/>
    </location>
</feature>
<evidence type="ECO:0000256" key="1">
    <source>
        <dbReference type="ARBA" id="ARBA00001936"/>
    </source>
</evidence>
<feature type="active site" evidence="17">
    <location>
        <position position="22"/>
    </location>
</feature>
<feature type="binding site" evidence="18">
    <location>
        <position position="273"/>
    </location>
    <ligand>
        <name>Mg(2+)</name>
        <dbReference type="ChEBI" id="CHEBI:18420"/>
        <label>1</label>
    </ligand>
</feature>
<keyword evidence="14 16" id="KW-0961">Cell wall biogenesis/degradation</keyword>
<evidence type="ECO:0000256" key="18">
    <source>
        <dbReference type="PIRSR" id="PIRSR039102-3"/>
    </source>
</evidence>
<dbReference type="FunFam" id="3.30.470.20:FF:000008">
    <property type="entry name" value="D-alanine--D-alanine ligase"/>
    <property type="match status" value="1"/>
</dbReference>
<sequence length="312" mass="33302">MTQTAKKIAEPVAVLCGGRSAEREVSLRSGAAVLKALQQRGYRALALDAAEDLPDQLRRHEIATAFLALHGRHGEDGTVQGLLEIMGIPYTGSGVLASALAMDKAMAKQIVAAAGVTTPAARLLEASADEAACTAFCQQQTRWPCVVKPVREGSTLGISLVRQTDALAEAVAQARRYDRRVLVEDYIAGREVTVAVLCGEALPIVEVQAPQGFYDYQAKYTPGQTNYLVPAPLEAGCYRAIQQAAVRSSQALGCRGAVRIDFMVAEEAFYFLEANTIPGMTETSLLPKAAACVGMDFADLVERLLADASLDR</sequence>
<evidence type="ECO:0000256" key="13">
    <source>
        <dbReference type="ARBA" id="ARBA00023211"/>
    </source>
</evidence>
<dbReference type="PROSITE" id="PS50975">
    <property type="entry name" value="ATP_GRASP"/>
    <property type="match status" value="1"/>
</dbReference>
<evidence type="ECO:0000256" key="15">
    <source>
        <dbReference type="ARBA" id="ARBA00047614"/>
    </source>
</evidence>
<dbReference type="SMART" id="SM01209">
    <property type="entry name" value="GARS_A"/>
    <property type="match status" value="1"/>
</dbReference>
<keyword evidence="11 16" id="KW-0133">Cell shape</keyword>
<dbReference type="GO" id="GO:0071555">
    <property type="term" value="P:cell wall organization"/>
    <property type="evidence" value="ECO:0007669"/>
    <property type="project" value="UniProtKB-KW"/>
</dbReference>
<accession>A0A1G6YKG5</accession>
<dbReference type="Gene3D" id="3.30.470.20">
    <property type="entry name" value="ATP-grasp fold, B domain"/>
    <property type="match status" value="1"/>
</dbReference>
<evidence type="ECO:0000256" key="10">
    <source>
        <dbReference type="ARBA" id="ARBA00022842"/>
    </source>
</evidence>
<dbReference type="InterPro" id="IPR011761">
    <property type="entry name" value="ATP-grasp"/>
</dbReference>
<dbReference type="Pfam" id="PF07478">
    <property type="entry name" value="Dala_Dala_lig_C"/>
    <property type="match status" value="1"/>
</dbReference>
<feature type="domain" description="ATP-grasp" evidence="20">
    <location>
        <begin position="108"/>
        <end position="306"/>
    </location>
</feature>
<keyword evidence="12 16" id="KW-0573">Peptidoglycan synthesis</keyword>
<dbReference type="HAMAP" id="MF_00047">
    <property type="entry name" value="Dala_Dala_lig"/>
    <property type="match status" value="1"/>
</dbReference>
<dbReference type="GO" id="GO:0005524">
    <property type="term" value="F:ATP binding"/>
    <property type="evidence" value="ECO:0007669"/>
    <property type="project" value="UniProtKB-UniRule"/>
</dbReference>
<dbReference type="PANTHER" id="PTHR23132">
    <property type="entry name" value="D-ALANINE--D-ALANINE LIGASE"/>
    <property type="match status" value="1"/>
</dbReference>
<dbReference type="Proteomes" id="UP000243205">
    <property type="component" value="Unassembled WGS sequence"/>
</dbReference>
<proteinExistence type="inferred from homology"/>
<keyword evidence="13 18" id="KW-0464">Manganese</keyword>
<evidence type="ECO:0000256" key="16">
    <source>
        <dbReference type="HAMAP-Rule" id="MF_00047"/>
    </source>
</evidence>
<dbReference type="Gene3D" id="3.40.50.20">
    <property type="match status" value="1"/>
</dbReference>
<dbReference type="NCBIfam" id="NF002378">
    <property type="entry name" value="PRK01372.1"/>
    <property type="match status" value="1"/>
</dbReference>
<evidence type="ECO:0000313" key="21">
    <source>
        <dbReference type="EMBL" id="SDD90771.1"/>
    </source>
</evidence>
<comment type="function">
    <text evidence="16">Cell wall formation.</text>
</comment>
<evidence type="ECO:0000256" key="12">
    <source>
        <dbReference type="ARBA" id="ARBA00022984"/>
    </source>
</evidence>
<dbReference type="NCBIfam" id="TIGR01205">
    <property type="entry name" value="D_ala_D_alaTIGR"/>
    <property type="match status" value="1"/>
</dbReference>
<dbReference type="RefSeq" id="WP_092076014.1">
    <property type="nucleotide sequence ID" value="NZ_FNAQ01000002.1"/>
</dbReference>